<keyword evidence="2" id="KW-1185">Reference proteome</keyword>
<dbReference type="Proteomes" id="UP000789920">
    <property type="component" value="Unassembled WGS sequence"/>
</dbReference>
<evidence type="ECO:0000313" key="2">
    <source>
        <dbReference type="Proteomes" id="UP000789920"/>
    </source>
</evidence>
<gene>
    <name evidence="1" type="ORF">RPERSI_LOCUS34218</name>
</gene>
<name>A0ACA9SRB2_9GLOM</name>
<dbReference type="EMBL" id="CAJVQC010151978">
    <property type="protein sequence ID" value="CAG8846589.1"/>
    <property type="molecule type" value="Genomic_DNA"/>
</dbReference>
<comment type="caution">
    <text evidence="1">The sequence shown here is derived from an EMBL/GenBank/DDBJ whole genome shotgun (WGS) entry which is preliminary data.</text>
</comment>
<sequence>KVPVSIFNDDDLFKDDPNQQYSALVAPLQPTKYHPPSVTDNARQDHMSI</sequence>
<protein>
    <submittedName>
        <fullName evidence="1">23022_t:CDS:1</fullName>
    </submittedName>
</protein>
<feature type="non-terminal residue" evidence="1">
    <location>
        <position position="1"/>
    </location>
</feature>
<evidence type="ECO:0000313" key="1">
    <source>
        <dbReference type="EMBL" id="CAG8846589.1"/>
    </source>
</evidence>
<proteinExistence type="predicted"/>
<accession>A0ACA9SRB2</accession>
<reference evidence="1" key="1">
    <citation type="submission" date="2021-06" db="EMBL/GenBank/DDBJ databases">
        <authorList>
            <person name="Kallberg Y."/>
            <person name="Tangrot J."/>
            <person name="Rosling A."/>
        </authorList>
    </citation>
    <scope>NUCLEOTIDE SEQUENCE</scope>
    <source>
        <strain evidence="1">MA461A</strain>
    </source>
</reference>
<organism evidence="1 2">
    <name type="scientific">Racocetra persica</name>
    <dbReference type="NCBI Taxonomy" id="160502"/>
    <lineage>
        <taxon>Eukaryota</taxon>
        <taxon>Fungi</taxon>
        <taxon>Fungi incertae sedis</taxon>
        <taxon>Mucoromycota</taxon>
        <taxon>Glomeromycotina</taxon>
        <taxon>Glomeromycetes</taxon>
        <taxon>Diversisporales</taxon>
        <taxon>Gigasporaceae</taxon>
        <taxon>Racocetra</taxon>
    </lineage>
</organism>